<evidence type="ECO:0000259" key="1">
    <source>
        <dbReference type="Pfam" id="PF14355"/>
    </source>
</evidence>
<dbReference type="Proteomes" id="UP000051378">
    <property type="component" value="Unassembled WGS sequence"/>
</dbReference>
<feature type="domain" description="Abortive infection protein-like C-terminal" evidence="1">
    <location>
        <begin position="141"/>
        <end position="226"/>
    </location>
</feature>
<dbReference type="Pfam" id="PF14355">
    <property type="entry name" value="Abi_C"/>
    <property type="match status" value="1"/>
</dbReference>
<gene>
    <name evidence="2" type="ORF">FC86_GL000594</name>
</gene>
<organism evidence="2 3">
    <name type="scientific">Holzapfeliella floricola DSM 23037 = JCM 16512</name>
    <dbReference type="NCBI Taxonomy" id="1423744"/>
    <lineage>
        <taxon>Bacteria</taxon>
        <taxon>Bacillati</taxon>
        <taxon>Bacillota</taxon>
        <taxon>Bacilli</taxon>
        <taxon>Lactobacillales</taxon>
        <taxon>Lactobacillaceae</taxon>
        <taxon>Holzapfeliella</taxon>
    </lineage>
</organism>
<dbReference type="InterPro" id="IPR026001">
    <property type="entry name" value="Abi-like_C"/>
</dbReference>
<evidence type="ECO:0000313" key="3">
    <source>
        <dbReference type="Proteomes" id="UP000051378"/>
    </source>
</evidence>
<sequence length="238" mass="27371">MEVLDTAIFNNEISPTENYVSIILYSDISSYKLIDFSLELLKVVEQDCLEDIGWNNQYYELNNVKEILHYYQKQTSIFEKLEKHDILKIEFIEKLVNNMFENAEENPEEAIGKAKELLESVMKTILDNERVTYSNNIDMKKLLKKISNLLKLSADSISQKELPQELQKCAFGVISGLNQSINGIIELRNKFGSGHGKSAKNKPAIPPRYAHLVIGSTYTAVTFLLETYDYVFQNKRQS</sequence>
<proteinExistence type="predicted"/>
<reference evidence="2 3" key="1">
    <citation type="journal article" date="2015" name="Genome Announc.">
        <title>Expanding the biotechnology potential of lactobacilli through comparative genomics of 213 strains and associated genera.</title>
        <authorList>
            <person name="Sun Z."/>
            <person name="Harris H.M."/>
            <person name="McCann A."/>
            <person name="Guo C."/>
            <person name="Argimon S."/>
            <person name="Zhang W."/>
            <person name="Yang X."/>
            <person name="Jeffery I.B."/>
            <person name="Cooney J.C."/>
            <person name="Kagawa T.F."/>
            <person name="Liu W."/>
            <person name="Song Y."/>
            <person name="Salvetti E."/>
            <person name="Wrobel A."/>
            <person name="Rasinkangas P."/>
            <person name="Parkhill J."/>
            <person name="Rea M.C."/>
            <person name="O'Sullivan O."/>
            <person name="Ritari J."/>
            <person name="Douillard F.P."/>
            <person name="Paul Ross R."/>
            <person name="Yang R."/>
            <person name="Briner A.E."/>
            <person name="Felis G.E."/>
            <person name="de Vos W.M."/>
            <person name="Barrangou R."/>
            <person name="Klaenhammer T.R."/>
            <person name="Caufield P.W."/>
            <person name="Cui Y."/>
            <person name="Zhang H."/>
            <person name="O'Toole P.W."/>
        </authorList>
    </citation>
    <scope>NUCLEOTIDE SEQUENCE [LARGE SCALE GENOMIC DNA]</scope>
    <source>
        <strain evidence="2 3">DSM 23037</strain>
    </source>
</reference>
<accession>A0A0R2DIZ7</accession>
<dbReference type="EMBL" id="AYZL01000019">
    <property type="protein sequence ID" value="KRN04063.1"/>
    <property type="molecule type" value="Genomic_DNA"/>
</dbReference>
<dbReference type="PATRIC" id="fig|1423744.4.peg.611"/>
<comment type="caution">
    <text evidence="2">The sequence shown here is derived from an EMBL/GenBank/DDBJ whole genome shotgun (WGS) entry which is preliminary data.</text>
</comment>
<keyword evidence="3" id="KW-1185">Reference proteome</keyword>
<protein>
    <recommendedName>
        <fullName evidence="1">Abortive infection protein-like C-terminal domain-containing protein</fullName>
    </recommendedName>
</protein>
<dbReference type="STRING" id="1423744.FC86_GL000594"/>
<name>A0A0R2DIZ7_9LACO</name>
<evidence type="ECO:0000313" key="2">
    <source>
        <dbReference type="EMBL" id="KRN04063.1"/>
    </source>
</evidence>
<dbReference type="AlphaFoldDB" id="A0A0R2DIZ7"/>